<dbReference type="Proteomes" id="UP000235672">
    <property type="component" value="Unassembled WGS sequence"/>
</dbReference>
<dbReference type="OrthoDB" id="5076485at2759"/>
<keyword evidence="2" id="KW-0732">Signal</keyword>
<reference evidence="3 4" key="1">
    <citation type="submission" date="2016-05" db="EMBL/GenBank/DDBJ databases">
        <title>A degradative enzymes factory behind the ericoid mycorrhizal symbiosis.</title>
        <authorList>
            <consortium name="DOE Joint Genome Institute"/>
            <person name="Martino E."/>
            <person name="Morin E."/>
            <person name="Grelet G."/>
            <person name="Kuo A."/>
            <person name="Kohler A."/>
            <person name="Daghino S."/>
            <person name="Barry K."/>
            <person name="Choi C."/>
            <person name="Cichocki N."/>
            <person name="Clum A."/>
            <person name="Copeland A."/>
            <person name="Hainaut M."/>
            <person name="Haridas S."/>
            <person name="Labutti K."/>
            <person name="Lindquist E."/>
            <person name="Lipzen A."/>
            <person name="Khouja H.-R."/>
            <person name="Murat C."/>
            <person name="Ohm R."/>
            <person name="Olson A."/>
            <person name="Spatafora J."/>
            <person name="Veneault-Fourrey C."/>
            <person name="Henrissat B."/>
            <person name="Grigoriev I."/>
            <person name="Martin F."/>
            <person name="Perotto S."/>
        </authorList>
    </citation>
    <scope>NUCLEOTIDE SEQUENCE [LARGE SCALE GENOMIC DNA]</scope>
    <source>
        <strain evidence="3 4">UAMH 7357</strain>
    </source>
</reference>
<feature type="chain" id="PRO_5014420405" evidence="2">
    <location>
        <begin position="25"/>
        <end position="276"/>
    </location>
</feature>
<gene>
    <name evidence="3" type="ORF">NA56DRAFT_754854</name>
</gene>
<dbReference type="EMBL" id="KZ613522">
    <property type="protein sequence ID" value="PMD14380.1"/>
    <property type="molecule type" value="Genomic_DNA"/>
</dbReference>
<feature type="compositionally biased region" description="Low complexity" evidence="1">
    <location>
        <begin position="250"/>
        <end position="263"/>
    </location>
</feature>
<accession>A0A2J6PK28</accession>
<keyword evidence="4" id="KW-1185">Reference proteome</keyword>
<proteinExistence type="predicted"/>
<evidence type="ECO:0000256" key="1">
    <source>
        <dbReference type="SAM" id="MobiDB-lite"/>
    </source>
</evidence>
<evidence type="ECO:0000256" key="2">
    <source>
        <dbReference type="SAM" id="SignalP"/>
    </source>
</evidence>
<feature type="signal peptide" evidence="2">
    <location>
        <begin position="1"/>
        <end position="24"/>
    </location>
</feature>
<evidence type="ECO:0000313" key="3">
    <source>
        <dbReference type="EMBL" id="PMD14380.1"/>
    </source>
</evidence>
<name>A0A2J6PK28_9HELO</name>
<dbReference type="AlphaFoldDB" id="A0A2J6PK28"/>
<sequence length="276" mass="28363">MKLGLNSLSLSLCLGLSRLECSLATATVLPVSLAAGSPRYVSSLSIYLAVAASTSRLGSGVLDAQCFLSRNVSTCDPTIILGANSVLFQNTSFTFTIPTSVGPDGPLYGVQIELFQTDGTSYSTPLNSNLFNLTSATGNWSHFQLPGVNLASASNVPCTSFACVKNCSDQFYDPPNLSSGPPSGLTNYTDCALKCPDVSSAFLPVTTTMTSVTTLSATYESTSVGSTSIYPSDMPLPLCTPTSSSSTSGLTTLSGTVGTGPSLPGTAASPLRLQVL</sequence>
<protein>
    <submittedName>
        <fullName evidence="3">Uncharacterized protein</fullName>
    </submittedName>
</protein>
<organism evidence="3 4">
    <name type="scientific">Hyaloscypha hepaticicola</name>
    <dbReference type="NCBI Taxonomy" id="2082293"/>
    <lineage>
        <taxon>Eukaryota</taxon>
        <taxon>Fungi</taxon>
        <taxon>Dikarya</taxon>
        <taxon>Ascomycota</taxon>
        <taxon>Pezizomycotina</taxon>
        <taxon>Leotiomycetes</taxon>
        <taxon>Helotiales</taxon>
        <taxon>Hyaloscyphaceae</taxon>
        <taxon>Hyaloscypha</taxon>
    </lineage>
</organism>
<feature type="region of interest" description="Disordered" evidence="1">
    <location>
        <begin position="250"/>
        <end position="269"/>
    </location>
</feature>
<evidence type="ECO:0000313" key="4">
    <source>
        <dbReference type="Proteomes" id="UP000235672"/>
    </source>
</evidence>